<accession>A0ABU7CGQ7</accession>
<name>A0ABU7CGQ7_9TELE</name>
<organism evidence="1 2">
    <name type="scientific">Ataeniobius toweri</name>
    <dbReference type="NCBI Taxonomy" id="208326"/>
    <lineage>
        <taxon>Eukaryota</taxon>
        <taxon>Metazoa</taxon>
        <taxon>Chordata</taxon>
        <taxon>Craniata</taxon>
        <taxon>Vertebrata</taxon>
        <taxon>Euteleostomi</taxon>
        <taxon>Actinopterygii</taxon>
        <taxon>Neopterygii</taxon>
        <taxon>Teleostei</taxon>
        <taxon>Neoteleostei</taxon>
        <taxon>Acanthomorphata</taxon>
        <taxon>Ovalentaria</taxon>
        <taxon>Atherinomorphae</taxon>
        <taxon>Cyprinodontiformes</taxon>
        <taxon>Goodeidae</taxon>
        <taxon>Ataeniobius</taxon>
    </lineage>
</organism>
<keyword evidence="2" id="KW-1185">Reference proteome</keyword>
<sequence>MSEWIYTLKTPRWISPRLMSKFTVCWKDSIVQVQRKPLQICKPREVLTSAPDCVSKNSASLRLTAERAN</sequence>
<protein>
    <submittedName>
        <fullName evidence="1">Uncharacterized protein</fullName>
    </submittedName>
</protein>
<gene>
    <name evidence="1" type="ORF">ATANTOWER_014903</name>
</gene>
<dbReference type="Proteomes" id="UP001345963">
    <property type="component" value="Unassembled WGS sequence"/>
</dbReference>
<evidence type="ECO:0000313" key="2">
    <source>
        <dbReference type="Proteomes" id="UP001345963"/>
    </source>
</evidence>
<comment type="caution">
    <text evidence="1">The sequence shown here is derived from an EMBL/GenBank/DDBJ whole genome shotgun (WGS) entry which is preliminary data.</text>
</comment>
<proteinExistence type="predicted"/>
<reference evidence="1 2" key="1">
    <citation type="submission" date="2021-07" db="EMBL/GenBank/DDBJ databases">
        <authorList>
            <person name="Palmer J.M."/>
        </authorList>
    </citation>
    <scope>NUCLEOTIDE SEQUENCE [LARGE SCALE GENOMIC DNA]</scope>
    <source>
        <strain evidence="1 2">AT_MEX2019</strain>
        <tissue evidence="1">Muscle</tissue>
    </source>
</reference>
<dbReference type="EMBL" id="JAHUTI010091607">
    <property type="protein sequence ID" value="MED6262131.1"/>
    <property type="molecule type" value="Genomic_DNA"/>
</dbReference>
<evidence type="ECO:0000313" key="1">
    <source>
        <dbReference type="EMBL" id="MED6262131.1"/>
    </source>
</evidence>